<reference evidence="3" key="2">
    <citation type="submission" date="2023-05" db="EMBL/GenBank/DDBJ databases">
        <authorList>
            <person name="Schelkunov M.I."/>
        </authorList>
    </citation>
    <scope>NUCLEOTIDE SEQUENCE</scope>
    <source>
        <strain evidence="3">Hsosn_3</strain>
        <tissue evidence="3">Leaf</tissue>
    </source>
</reference>
<name>A0AAD8MKL1_9APIA</name>
<organism evidence="3 4">
    <name type="scientific">Heracleum sosnowskyi</name>
    <dbReference type="NCBI Taxonomy" id="360622"/>
    <lineage>
        <taxon>Eukaryota</taxon>
        <taxon>Viridiplantae</taxon>
        <taxon>Streptophyta</taxon>
        <taxon>Embryophyta</taxon>
        <taxon>Tracheophyta</taxon>
        <taxon>Spermatophyta</taxon>
        <taxon>Magnoliopsida</taxon>
        <taxon>eudicotyledons</taxon>
        <taxon>Gunneridae</taxon>
        <taxon>Pentapetalae</taxon>
        <taxon>asterids</taxon>
        <taxon>campanulids</taxon>
        <taxon>Apiales</taxon>
        <taxon>Apiaceae</taxon>
        <taxon>Apioideae</taxon>
        <taxon>apioid superclade</taxon>
        <taxon>Tordylieae</taxon>
        <taxon>Tordyliinae</taxon>
        <taxon>Heracleum</taxon>
    </lineage>
</organism>
<dbReference type="Gene3D" id="2.40.50.140">
    <property type="entry name" value="Nucleic acid-binding proteins"/>
    <property type="match status" value="5"/>
</dbReference>
<proteinExistence type="predicted"/>
<dbReference type="Pfam" id="PF02721">
    <property type="entry name" value="DUF223"/>
    <property type="match status" value="1"/>
</dbReference>
<comment type="caution">
    <text evidence="3">The sequence shown here is derived from an EMBL/GenBank/DDBJ whole genome shotgun (WGS) entry which is preliminary data.</text>
</comment>
<evidence type="ECO:0000256" key="1">
    <source>
        <dbReference type="SAM" id="MobiDB-lite"/>
    </source>
</evidence>
<evidence type="ECO:0000313" key="3">
    <source>
        <dbReference type="EMBL" id="KAK1376771.1"/>
    </source>
</evidence>
<sequence length="658" mass="75504">MSFNQYTPIMNLDSSKIKWKIRARAQALWKGVTRESKEFRGINIIFVDDTNARIHAFITAKLCQLFENELIEGQIYNIANFHVRNYTGDEFNRCLRSEKHIYFADFTKLEKDTSSGLKIQDFSFDLFDLLATEKMENDKRFLCDVIGVIDSELDMVEYMNDTNEEKIQLKFSITDGSCSRNVTFFDGFAQHVAKKLKDNCEKPVIVIIASAKVNKYAGELYLSNYPSTRFYINCNHYSVKQIRDKALNPTFFKSKGKELEETEVSPKLTTMTIAEIKQMKESYIGQKIVCQVTFKKFEGDLQWYHSICLRCKIDLKLVDGRFQCPKATCGRTFPYPDKMYRICTLCSDSTGAIAVIFKDLEVRKITGKTVFEVTLDEAQKVEIGDMPPVIQALLGKEFTVTLKLNEDNVNSGSNVFEACDVTLGFVNLASNEVHYNSNTTSSSESTKTSSASFETESEENFSETEIEDVETGPTPQTPPTKQSTTKSRARKSPQLNREVDDENVPLSKMKFIKKEKINERIHAFVPGPVAEKIEDDIKVGKIYIISNFTVKDYKPEEKFRCVQIDKQIIFTSYTKLKQIHDNDTMIQENVFDFFDLSDLKQIANKNVYLTDVIGVMVKDSPLRRFKNCNGDEQCQLKFEITDGRCHFLKQNPNPQNNI</sequence>
<dbReference type="AlphaFoldDB" id="A0AAD8MKL1"/>
<protein>
    <recommendedName>
        <fullName evidence="2">Replication protein A 70 kDa DNA-binding subunit B/D first OB fold domain-containing protein</fullName>
    </recommendedName>
</protein>
<dbReference type="SUPFAM" id="SSF50249">
    <property type="entry name" value="Nucleic acid-binding proteins"/>
    <property type="match status" value="4"/>
</dbReference>
<keyword evidence="4" id="KW-1185">Reference proteome</keyword>
<feature type="compositionally biased region" description="Low complexity" evidence="1">
    <location>
        <begin position="436"/>
        <end position="454"/>
    </location>
</feature>
<evidence type="ECO:0000259" key="2">
    <source>
        <dbReference type="Pfam" id="PF02721"/>
    </source>
</evidence>
<dbReference type="PANTHER" id="PTHR47165:SF4">
    <property type="entry name" value="OS03G0429900 PROTEIN"/>
    <property type="match status" value="1"/>
</dbReference>
<dbReference type="PANTHER" id="PTHR47165">
    <property type="entry name" value="OS03G0429900 PROTEIN"/>
    <property type="match status" value="1"/>
</dbReference>
<dbReference type="Proteomes" id="UP001237642">
    <property type="component" value="Unassembled WGS sequence"/>
</dbReference>
<dbReference type="EMBL" id="JAUIZM010000007">
    <property type="protein sequence ID" value="KAK1376771.1"/>
    <property type="molecule type" value="Genomic_DNA"/>
</dbReference>
<dbReference type="InterPro" id="IPR012340">
    <property type="entry name" value="NA-bd_OB-fold"/>
</dbReference>
<feature type="compositionally biased region" description="Acidic residues" evidence="1">
    <location>
        <begin position="455"/>
        <end position="470"/>
    </location>
</feature>
<feature type="region of interest" description="Disordered" evidence="1">
    <location>
        <begin position="435"/>
        <end position="500"/>
    </location>
</feature>
<evidence type="ECO:0000313" key="4">
    <source>
        <dbReference type="Proteomes" id="UP001237642"/>
    </source>
</evidence>
<feature type="domain" description="Replication protein A 70 kDa DNA-binding subunit B/D first OB fold" evidence="2">
    <location>
        <begin position="5"/>
        <end position="111"/>
    </location>
</feature>
<accession>A0AAD8MKL1</accession>
<gene>
    <name evidence="3" type="ORF">POM88_032964</name>
</gene>
<reference evidence="3" key="1">
    <citation type="submission" date="2023-02" db="EMBL/GenBank/DDBJ databases">
        <title>Genome of toxic invasive species Heracleum sosnowskyi carries increased number of genes despite the absence of recent whole-genome duplications.</title>
        <authorList>
            <person name="Schelkunov M."/>
            <person name="Shtratnikova V."/>
            <person name="Makarenko M."/>
            <person name="Klepikova A."/>
            <person name="Omelchenko D."/>
            <person name="Novikova G."/>
            <person name="Obukhova E."/>
            <person name="Bogdanov V."/>
            <person name="Penin A."/>
            <person name="Logacheva M."/>
        </authorList>
    </citation>
    <scope>NUCLEOTIDE SEQUENCE</scope>
    <source>
        <strain evidence="3">Hsosn_3</strain>
        <tissue evidence="3">Leaf</tissue>
    </source>
</reference>
<dbReference type="InterPro" id="IPR003871">
    <property type="entry name" value="RFA1B/D_OB_1st"/>
</dbReference>